<protein>
    <recommendedName>
        <fullName evidence="4">MltA-interacting MipA family protein</fullName>
    </recommendedName>
</protein>
<feature type="signal peptide" evidence="1">
    <location>
        <begin position="1"/>
        <end position="26"/>
    </location>
</feature>
<evidence type="ECO:0000313" key="3">
    <source>
        <dbReference type="Proteomes" id="UP000076964"/>
    </source>
</evidence>
<reference evidence="2 3" key="1">
    <citation type="submission" date="2016-02" db="EMBL/GenBank/DDBJ databases">
        <title>Draft genome sequence of Thermodesulfatator sp. S606.</title>
        <authorList>
            <person name="Lai Q."/>
            <person name="Cao J."/>
            <person name="Dupont S."/>
            <person name="Shao Z."/>
            <person name="Jebbar M."/>
            <person name="Alain K."/>
        </authorList>
    </citation>
    <scope>NUCLEOTIDE SEQUENCE [LARGE SCALE GENOMIC DNA]</scope>
    <source>
        <strain evidence="2 3">S606</strain>
    </source>
</reference>
<dbReference type="STRING" id="1795632.TH606_10865"/>
<proteinExistence type="predicted"/>
<keyword evidence="3" id="KW-1185">Reference proteome</keyword>
<feature type="chain" id="PRO_5008060121" description="MltA-interacting MipA family protein" evidence="1">
    <location>
        <begin position="27"/>
        <end position="261"/>
    </location>
</feature>
<sequence length="261" mass="28340">MERVKGWLSGILLVCLLLLGATQVKAEETSADFSVDVLSQYIWRGMAFSDDSVVIQPSMTIASGPLSINFWANYDSDLKGADEAKWNETDFTIDYAFEGLPYGLSANVGSIYYALDGTQDSFELYAGLSGTCPVTGISLGLTVYKELSHYPGWWFELSAAKSFELPWQGASLDLGATALYLSSDDAGAYADPDDPTDEYSGWVNMNLSASISIPVTEKITVTPQVYYSFALGSDAKDMIKSASLDNKHDHFYGGVGISFAF</sequence>
<accession>A0A177E425</accession>
<evidence type="ECO:0008006" key="4">
    <source>
        <dbReference type="Google" id="ProtNLM"/>
    </source>
</evidence>
<name>A0A177E425_9BACT</name>
<keyword evidence="1" id="KW-0732">Signal</keyword>
<comment type="caution">
    <text evidence="2">The sequence shown here is derived from an EMBL/GenBank/DDBJ whole genome shotgun (WGS) entry which is preliminary data.</text>
</comment>
<dbReference type="Proteomes" id="UP000076964">
    <property type="component" value="Unassembled WGS sequence"/>
</dbReference>
<dbReference type="OrthoDB" id="9782545at2"/>
<evidence type="ECO:0000313" key="2">
    <source>
        <dbReference type="EMBL" id="OAG26714.1"/>
    </source>
</evidence>
<organism evidence="2 3">
    <name type="scientific">Thermodesulfatator autotrophicus</name>
    <dbReference type="NCBI Taxonomy" id="1795632"/>
    <lineage>
        <taxon>Bacteria</taxon>
        <taxon>Pseudomonadati</taxon>
        <taxon>Thermodesulfobacteriota</taxon>
        <taxon>Thermodesulfobacteria</taxon>
        <taxon>Thermodesulfobacteriales</taxon>
        <taxon>Thermodesulfatatoraceae</taxon>
        <taxon>Thermodesulfatator</taxon>
    </lineage>
</organism>
<dbReference type="RefSeq" id="WP_068543971.1">
    <property type="nucleotide sequence ID" value="NZ_LSFI01000084.1"/>
</dbReference>
<dbReference type="EMBL" id="LSFI01000084">
    <property type="protein sequence ID" value="OAG26714.1"/>
    <property type="molecule type" value="Genomic_DNA"/>
</dbReference>
<dbReference type="AlphaFoldDB" id="A0A177E425"/>
<evidence type="ECO:0000256" key="1">
    <source>
        <dbReference type="SAM" id="SignalP"/>
    </source>
</evidence>
<gene>
    <name evidence="2" type="ORF">TH606_10865</name>
</gene>